<dbReference type="GO" id="GO:0008017">
    <property type="term" value="F:microtubule binding"/>
    <property type="evidence" value="ECO:0007669"/>
    <property type="project" value="InterPro"/>
</dbReference>
<accession>A0A1B0FML7</accession>
<dbReference type="GO" id="GO:0005524">
    <property type="term" value="F:ATP binding"/>
    <property type="evidence" value="ECO:0007669"/>
    <property type="project" value="UniProtKB-UniRule"/>
</dbReference>
<dbReference type="InterPro" id="IPR001752">
    <property type="entry name" value="Kinesin_motor_dom"/>
</dbReference>
<evidence type="ECO:0000256" key="3">
    <source>
        <dbReference type="ARBA" id="ARBA00022701"/>
    </source>
</evidence>
<dbReference type="Gene3D" id="1.10.287.1490">
    <property type="match status" value="1"/>
</dbReference>
<dbReference type="PANTHER" id="PTHR47968:SF36">
    <property type="entry name" value="KINESIN HEAVY CHAIN ISOFORM X1"/>
    <property type="match status" value="1"/>
</dbReference>
<evidence type="ECO:0000256" key="1">
    <source>
        <dbReference type="ARBA" id="ARBA00004245"/>
    </source>
</evidence>
<dbReference type="GO" id="GO:0003777">
    <property type="term" value="F:microtubule motor activity"/>
    <property type="evidence" value="ECO:0007669"/>
    <property type="project" value="InterPro"/>
</dbReference>
<feature type="binding site" evidence="10">
    <location>
        <begin position="94"/>
        <end position="101"/>
    </location>
    <ligand>
        <name>ATP</name>
        <dbReference type="ChEBI" id="CHEBI:30616"/>
    </ligand>
</feature>
<dbReference type="InterPro" id="IPR036961">
    <property type="entry name" value="Kinesin_motor_dom_sf"/>
</dbReference>
<feature type="compositionally biased region" description="Polar residues" evidence="12">
    <location>
        <begin position="737"/>
        <end position="758"/>
    </location>
</feature>
<reference evidence="14" key="1">
    <citation type="submission" date="2020-05" db="UniProtKB">
        <authorList>
            <consortium name="EnsemblMetazoa"/>
        </authorList>
    </citation>
    <scope>IDENTIFICATION</scope>
    <source>
        <strain evidence="14">Yale</strain>
    </source>
</reference>
<keyword evidence="5 10" id="KW-0067">ATP-binding</keyword>
<sequence>MPIEKNKSLSAEGNIKVICRFRPLSEDEIEDGAESIIKLPNEGEENCISIGAKSYSFDKVLHSDASQDRVYTVAAEPLVTDVLDGYNGTLFAYGQTSSGKTYSMEGIIGDTGEQGIIPRAVNEIFDRIRSKGMEFEFLVKVSYYEIYMEKIHDLLDTTKINLQIHESRKRKPYVKNISERCVSSPEDVFDIIEEGRLNRHVSMTNMNKYSSRSHSVFSIRVNQKNLKDHRQLSGTLYFLDLAGSEKVSKTGANGVVLNEAKIINKSLSALGNVISALSDTKKTHIPYRDSKLTRILQDSLGGNARTAILLCCSPASTSESETKSTLEFGRRAKNVKNEAFIDERCSGEKWKILYERQKWQMHQLENELIRWRNGELVRPSEQIAFADSMYSSSSDIKNSFADNSISPISFLSSASNITYLKESDETLQRTYDLSFLNEQVFDLNSNIDDLKQQLLEKEDTISDLEAENKALKQKLDSTKEEVKALRKAVERLARNCDEKRAEVFTKEEAINELSKKLKCAQNTQNECLLKMENLNNVKDDINEMMNRFSAGLMEITQSLSAEYPSSDSGTKSTVTLSEIGDIEKAMNLNEKFALLDNNDEFSLKPLDEQTGAHEQSLDMKAMKEMLTTIGTEAKQKIRNLSMNDVNSVGTNDRGEVRHDIIAFNERLDRIRQGIIQLESHLTNELLKRSSDTSKQNEALTHHQNVITDVNKNKKSSPEIVPASFNNNNKLPEISPLESKSQHQQKFSLPQHSNSVSSYNDDEDVANSKNELISSIIAARLAAAAVKAELENLKKQRHRNNIRTENANDEYDDNDDDHGSVINKRGVNNQQYLYGANNEPLLYDNAAYYNPYGGYMAVNDDGLNRGVWGEDLDNDNIVYTDMDEYEPQRAVPSYKKQAYDDLQNLLNAEYHLDSAILPYNYERYPDLEAERNKKAYRIFSELAKNYPDMRPKRDNKLTPADMLALVALVEAGERARKETDHDSTNSYNGYPSDNYAPKAYGMNSNAGFYDYPAIDDSFDYNNNDNWNEAPALVDYYGAPVNMEPLPKYNLALKEKENRHRDYNDNMRARKLREETFNGKQKETFTNQIICTLQSKILNAKKKWR</sequence>
<feature type="domain" description="Kinesin motor" evidence="13">
    <location>
        <begin position="14"/>
        <end position="335"/>
    </location>
</feature>
<comment type="similarity">
    <text evidence="9">Belongs to the TRAFAC class myosin-kinesin ATPase superfamily. Kinesin family. KIN-5/BimC subfamily.</text>
</comment>
<dbReference type="GO" id="GO:0005874">
    <property type="term" value="C:microtubule"/>
    <property type="evidence" value="ECO:0007669"/>
    <property type="project" value="UniProtKB-KW"/>
</dbReference>
<feature type="coiled-coil region" evidence="11">
    <location>
        <begin position="433"/>
        <end position="502"/>
    </location>
</feature>
<organism evidence="14 15">
    <name type="scientific">Glossina morsitans morsitans</name>
    <name type="common">Savannah tsetse fly</name>
    <dbReference type="NCBI Taxonomy" id="37546"/>
    <lineage>
        <taxon>Eukaryota</taxon>
        <taxon>Metazoa</taxon>
        <taxon>Ecdysozoa</taxon>
        <taxon>Arthropoda</taxon>
        <taxon>Hexapoda</taxon>
        <taxon>Insecta</taxon>
        <taxon>Pterygota</taxon>
        <taxon>Neoptera</taxon>
        <taxon>Endopterygota</taxon>
        <taxon>Diptera</taxon>
        <taxon>Brachycera</taxon>
        <taxon>Muscomorpha</taxon>
        <taxon>Hippoboscoidea</taxon>
        <taxon>Glossinidae</taxon>
        <taxon>Glossina</taxon>
    </lineage>
</organism>
<evidence type="ECO:0000256" key="8">
    <source>
        <dbReference type="ARBA" id="ARBA00023212"/>
    </source>
</evidence>
<comment type="subcellular location">
    <subcellularLocation>
        <location evidence="1">Cytoplasm</location>
        <location evidence="1">Cytoskeleton</location>
    </subcellularLocation>
</comment>
<dbReference type="Proteomes" id="UP000092444">
    <property type="component" value="Unassembled WGS sequence"/>
</dbReference>
<feature type="region of interest" description="Disordered" evidence="12">
    <location>
        <begin position="688"/>
        <end position="762"/>
    </location>
</feature>
<dbReference type="PhylomeDB" id="A0A1B0FML7"/>
<dbReference type="CDD" id="cd01369">
    <property type="entry name" value="KISc_KHC_KIF5"/>
    <property type="match status" value="1"/>
</dbReference>
<dbReference type="SUPFAM" id="SSF52540">
    <property type="entry name" value="P-loop containing nucleoside triphosphate hydrolases"/>
    <property type="match status" value="1"/>
</dbReference>
<dbReference type="SMART" id="SM00129">
    <property type="entry name" value="KISc"/>
    <property type="match status" value="1"/>
</dbReference>
<name>A0A1B0FML7_GLOMM</name>
<keyword evidence="15" id="KW-1185">Reference proteome</keyword>
<evidence type="ECO:0000256" key="5">
    <source>
        <dbReference type="ARBA" id="ARBA00022840"/>
    </source>
</evidence>
<dbReference type="FunFam" id="3.40.850.10:FF:000019">
    <property type="entry name" value="Kinesin-like protein KIN-5D"/>
    <property type="match status" value="1"/>
</dbReference>
<dbReference type="AlphaFoldDB" id="A0A1B0FML7"/>
<dbReference type="InterPro" id="IPR027640">
    <property type="entry name" value="Kinesin-like_fam"/>
</dbReference>
<dbReference type="EnsemblMetazoa" id="GMOY005119-RA">
    <property type="protein sequence ID" value="GMOY005119-PA"/>
    <property type="gene ID" value="GMOY005119"/>
</dbReference>
<dbReference type="STRING" id="37546.A0A1B0FML7"/>
<evidence type="ECO:0000259" key="13">
    <source>
        <dbReference type="PROSITE" id="PS50067"/>
    </source>
</evidence>
<evidence type="ECO:0000256" key="2">
    <source>
        <dbReference type="ARBA" id="ARBA00022490"/>
    </source>
</evidence>
<evidence type="ECO:0000256" key="9">
    <source>
        <dbReference type="ARBA" id="ARBA00034704"/>
    </source>
</evidence>
<dbReference type="PROSITE" id="PS50067">
    <property type="entry name" value="KINESIN_MOTOR_2"/>
    <property type="match status" value="1"/>
</dbReference>
<dbReference type="GO" id="GO:0007010">
    <property type="term" value="P:cytoskeleton organization"/>
    <property type="evidence" value="ECO:0007669"/>
    <property type="project" value="UniProtKB-ARBA"/>
</dbReference>
<dbReference type="EMBL" id="CCAG010018218">
    <property type="status" value="NOT_ANNOTATED_CDS"/>
    <property type="molecule type" value="Genomic_DNA"/>
</dbReference>
<keyword evidence="8" id="KW-0206">Cytoskeleton</keyword>
<dbReference type="Gene3D" id="3.40.850.10">
    <property type="entry name" value="Kinesin motor domain"/>
    <property type="match status" value="1"/>
</dbReference>
<evidence type="ECO:0000313" key="15">
    <source>
        <dbReference type="Proteomes" id="UP000092444"/>
    </source>
</evidence>
<feature type="compositionally biased region" description="Polar residues" evidence="12">
    <location>
        <begin position="692"/>
        <end position="709"/>
    </location>
</feature>
<dbReference type="InterPro" id="IPR027417">
    <property type="entry name" value="P-loop_NTPase"/>
</dbReference>
<evidence type="ECO:0000256" key="11">
    <source>
        <dbReference type="SAM" id="Coils"/>
    </source>
</evidence>
<dbReference type="VEuPathDB" id="VectorBase:GMOY005119"/>
<keyword evidence="6 11" id="KW-0175">Coiled coil</keyword>
<evidence type="ECO:0000256" key="6">
    <source>
        <dbReference type="ARBA" id="ARBA00023054"/>
    </source>
</evidence>
<keyword evidence="3" id="KW-0493">Microtubule</keyword>
<evidence type="ECO:0000256" key="10">
    <source>
        <dbReference type="PROSITE-ProRule" id="PRU00283"/>
    </source>
</evidence>
<dbReference type="PANTHER" id="PTHR47968">
    <property type="entry name" value="CENTROMERE PROTEIN E"/>
    <property type="match status" value="1"/>
</dbReference>
<protein>
    <recommendedName>
        <fullName evidence="13">Kinesin motor domain-containing protein</fullName>
    </recommendedName>
</protein>
<keyword evidence="4 10" id="KW-0547">Nucleotide-binding</keyword>
<proteinExistence type="inferred from homology"/>
<feature type="coiled-coil region" evidence="11">
    <location>
        <begin position="775"/>
        <end position="809"/>
    </location>
</feature>
<evidence type="ECO:0000256" key="4">
    <source>
        <dbReference type="ARBA" id="ARBA00022741"/>
    </source>
</evidence>
<dbReference type="GO" id="GO:0007018">
    <property type="term" value="P:microtubule-based movement"/>
    <property type="evidence" value="ECO:0007669"/>
    <property type="project" value="InterPro"/>
</dbReference>
<dbReference type="PRINTS" id="PR00380">
    <property type="entry name" value="KINESINHEAVY"/>
</dbReference>
<evidence type="ECO:0000256" key="12">
    <source>
        <dbReference type="SAM" id="MobiDB-lite"/>
    </source>
</evidence>
<evidence type="ECO:0000256" key="7">
    <source>
        <dbReference type="ARBA" id="ARBA00023175"/>
    </source>
</evidence>
<keyword evidence="7 10" id="KW-0505">Motor protein</keyword>
<evidence type="ECO:0000313" key="14">
    <source>
        <dbReference type="EnsemblMetazoa" id="GMOY005119-PA"/>
    </source>
</evidence>
<keyword evidence="2" id="KW-0963">Cytoplasm</keyword>
<dbReference type="Pfam" id="PF00225">
    <property type="entry name" value="Kinesin"/>
    <property type="match status" value="1"/>
</dbReference>